<comment type="similarity">
    <text evidence="1">Belongs to the HipA Ser/Thr kinase family.</text>
</comment>
<name>A0A3S0QUJ1_9HYPH</name>
<dbReference type="Gene3D" id="1.10.1070.20">
    <property type="match status" value="1"/>
</dbReference>
<proteinExistence type="inferred from homology"/>
<evidence type="ECO:0000259" key="5">
    <source>
        <dbReference type="Pfam" id="PF13657"/>
    </source>
</evidence>
<gene>
    <name evidence="6" type="ORF">EFQ99_17895</name>
</gene>
<dbReference type="OrthoDB" id="9805913at2"/>
<feature type="domain" description="HipA-like C-terminal" evidence="4">
    <location>
        <begin position="142"/>
        <end position="384"/>
    </location>
</feature>
<dbReference type="PANTHER" id="PTHR37419:SF1">
    <property type="entry name" value="SERINE_THREONINE-PROTEIN KINASE TOXIN HIPA"/>
    <property type="match status" value="1"/>
</dbReference>
<evidence type="ECO:0000259" key="4">
    <source>
        <dbReference type="Pfam" id="PF07804"/>
    </source>
</evidence>
<dbReference type="GO" id="GO:0004674">
    <property type="term" value="F:protein serine/threonine kinase activity"/>
    <property type="evidence" value="ECO:0007669"/>
    <property type="project" value="TreeGrafter"/>
</dbReference>
<dbReference type="Proteomes" id="UP000278823">
    <property type="component" value="Unassembled WGS sequence"/>
</dbReference>
<dbReference type="InterPro" id="IPR052028">
    <property type="entry name" value="HipA_Ser/Thr_kinase"/>
</dbReference>
<evidence type="ECO:0000256" key="2">
    <source>
        <dbReference type="ARBA" id="ARBA00022679"/>
    </source>
</evidence>
<dbReference type="InterPro" id="IPR017508">
    <property type="entry name" value="HipA_N1"/>
</dbReference>
<dbReference type="NCBIfam" id="TIGR03071">
    <property type="entry name" value="couple_hipA"/>
    <property type="match status" value="1"/>
</dbReference>
<evidence type="ECO:0000256" key="3">
    <source>
        <dbReference type="ARBA" id="ARBA00022777"/>
    </source>
</evidence>
<keyword evidence="7" id="KW-1185">Reference proteome</keyword>
<keyword evidence="3" id="KW-0418">Kinase</keyword>
<feature type="domain" description="HipA N-terminal subdomain 1" evidence="5">
    <location>
        <begin position="14"/>
        <end position="120"/>
    </location>
</feature>
<dbReference type="Pfam" id="PF07804">
    <property type="entry name" value="HipA_C"/>
    <property type="match status" value="1"/>
</dbReference>
<reference evidence="7" key="1">
    <citation type="submission" date="2018-11" db="EMBL/GenBank/DDBJ databases">
        <title>Rhizobium chutanense sp. nov., isolated from root nodules of Phaseolus vulgaris in China.</title>
        <authorList>
            <person name="Huo Y."/>
        </authorList>
    </citation>
    <scope>NUCLEOTIDE SEQUENCE [LARGE SCALE GENOMIC DNA]</scope>
    <source>
        <strain evidence="7">CCBAU 65647</strain>
    </source>
</reference>
<dbReference type="InterPro" id="IPR012893">
    <property type="entry name" value="HipA-like_C"/>
</dbReference>
<organism evidence="6 7">
    <name type="scientific">Rhizobium vallis</name>
    <dbReference type="NCBI Taxonomy" id="634290"/>
    <lineage>
        <taxon>Bacteria</taxon>
        <taxon>Pseudomonadati</taxon>
        <taxon>Pseudomonadota</taxon>
        <taxon>Alphaproteobacteria</taxon>
        <taxon>Hyphomicrobiales</taxon>
        <taxon>Rhizobiaceae</taxon>
        <taxon>Rhizobium/Agrobacterium group</taxon>
        <taxon>Rhizobium</taxon>
    </lineage>
</organism>
<dbReference type="EMBL" id="RJTH01000006">
    <property type="protein sequence ID" value="RUM24172.1"/>
    <property type="molecule type" value="Genomic_DNA"/>
</dbReference>
<sequence>MSEAYLDPRVISSLEVLLNDLKVGTIVRTPGDFNAFSFEESYRATGGSPVLSLSFRAVTGGLRKDPKPVASALPAFFANLLPEDKLREAMEKHHAGSVRAGNDFDLLIALGSDLPGAVRIVPSKDAALALEGPSRPKPKVRFSLAGVQMKLSVIKNTGKGGGLTLPLGDEQGSYIAKFPSTSFPGVSENEYANLALAEAIGMDVPERELVEQSEFEGIPEEFKTLSDGRVLLVKRFDRSAGAERIHVEDFAQVFGIYPSRKYEGAAYHDIAAALGVAVSSAAALEFVRRLALAAVTGNGDMYLKNWSLIYRGAGDKPELAPVYDVLSTIPYIPADAMALSLAGERSFKAMNAQRWKTFANRARLPEAAVLKSVTETTERVNQTWWSLPEREAVPMKVLERIDAHVKMMTPILGTRAD</sequence>
<dbReference type="GO" id="GO:0005829">
    <property type="term" value="C:cytosol"/>
    <property type="evidence" value="ECO:0007669"/>
    <property type="project" value="TreeGrafter"/>
</dbReference>
<dbReference type="Pfam" id="PF13657">
    <property type="entry name" value="Couple_hipA"/>
    <property type="match status" value="1"/>
</dbReference>
<evidence type="ECO:0000313" key="7">
    <source>
        <dbReference type="Proteomes" id="UP000278823"/>
    </source>
</evidence>
<keyword evidence="2" id="KW-0808">Transferase</keyword>
<accession>A0A3S0QUJ1</accession>
<dbReference type="RefSeq" id="WP_126922337.1">
    <property type="nucleotide sequence ID" value="NZ_ML133691.1"/>
</dbReference>
<evidence type="ECO:0000313" key="6">
    <source>
        <dbReference type="EMBL" id="RUM24172.1"/>
    </source>
</evidence>
<dbReference type="AlphaFoldDB" id="A0A3S0QUJ1"/>
<evidence type="ECO:0000256" key="1">
    <source>
        <dbReference type="ARBA" id="ARBA00010164"/>
    </source>
</evidence>
<comment type="caution">
    <text evidence="6">The sequence shown here is derived from an EMBL/GenBank/DDBJ whole genome shotgun (WGS) entry which is preliminary data.</text>
</comment>
<protein>
    <submittedName>
        <fullName evidence="6">Type II toxin-antitoxin system HipA family toxin</fullName>
    </submittedName>
</protein>
<dbReference type="PANTHER" id="PTHR37419">
    <property type="entry name" value="SERINE/THREONINE-PROTEIN KINASE TOXIN HIPA"/>
    <property type="match status" value="1"/>
</dbReference>